<gene>
    <name evidence="3" type="ORF">FXN67_29855</name>
</gene>
<comment type="caution">
    <text evidence="3">The sequence shown here is derived from an EMBL/GenBank/DDBJ whole genome shotgun (WGS) entry which is preliminary data.</text>
</comment>
<evidence type="ECO:0000313" key="4">
    <source>
        <dbReference type="Proteomes" id="UP000322977"/>
    </source>
</evidence>
<feature type="coiled-coil region" evidence="1">
    <location>
        <begin position="335"/>
        <end position="390"/>
    </location>
</feature>
<proteinExistence type="predicted"/>
<name>A0A5D3J7F0_KLEPN</name>
<feature type="compositionally biased region" description="Polar residues" evidence="2">
    <location>
        <begin position="265"/>
        <end position="279"/>
    </location>
</feature>
<protein>
    <submittedName>
        <fullName evidence="3">Uncharacterized protein</fullName>
    </submittedName>
</protein>
<dbReference type="EMBL" id="VSSY01000090">
    <property type="protein sequence ID" value="TYL70463.1"/>
    <property type="molecule type" value="Genomic_DNA"/>
</dbReference>
<feature type="region of interest" description="Disordered" evidence="2">
    <location>
        <begin position="250"/>
        <end position="300"/>
    </location>
</feature>
<dbReference type="AlphaFoldDB" id="A0A5D3J7F0"/>
<evidence type="ECO:0000313" key="3">
    <source>
        <dbReference type="EMBL" id="TYL70463.1"/>
    </source>
</evidence>
<evidence type="ECO:0000256" key="2">
    <source>
        <dbReference type="SAM" id="MobiDB-lite"/>
    </source>
</evidence>
<sequence>MDLSNLDQQDANFVGQSGFTEATQADYQPGILDGSGEALMSGIESGASIATQSGLKGVIASNMQQFTMLHPEESEAIQKPVNQAIDTSFTSFRKGIAPDVETTGKAGQILFGLGQYFPALAGAVVNPVLGAGVAQQISQTVTTEELTGKGVSQQDAEDIALPKSFVDAAGFLLPAAVGGRLVTRIASGAGINMAAGAASREVTNLMLQDKNYAAVAEQYKAWDGEAMVVDGILGAAFGGIHHLTSRVSDATTDTADPIPMESEQTRQSGIDSVQQTTAGSGVDTAREVSGPAAPGDAPLVVDETSSAYRTWLDGVRSDASQLISRGDRKLLAGEIHRAEYALSQISEQRRALRDQRVGNSSSRRIRNRDIASLDRQAQEINNRIEPLRQALADNSPGGRFYDARANLSRIEQGIIPDGAPVRQSDIDAALAMNEAHNHDVAASPVLHGTPESMDAHYRAMGDAAESIARGDPVDVLAHVDSFDGHIRPEAFNDSARPEMESALHENDIGTAAPVRNRQPQPSPEEGETQFAQFLADEGSVDPDTGVNLGNSYELATASRLAQEIPDLTVEHPDTGQQVKLSDLMDEYNDKIATSQDSANVFPFVASCMLRNPE</sequence>
<reference evidence="3 4" key="1">
    <citation type="submission" date="2019-08" db="EMBL/GenBank/DDBJ databases">
        <title>Phenotypic and genetic characterization of extended-spectrum b-lactamase-producing hypermucoviscous Klebsiella pneumoniae from Chile.</title>
        <authorList>
            <person name="Morales-Leon F."/>
            <person name="Caro C."/>
            <person name="Opazo-Capurro A."/>
            <person name="Lincopan N."/>
            <person name="Dominguez-Yevenes M."/>
            <person name="Lima C."/>
            <person name="Bello-Toledo H."/>
            <person name="Gonzalez-Rocha G."/>
        </authorList>
    </citation>
    <scope>NUCLEOTIDE SEQUENCE [LARGE SCALE GENOMIC DNA]</scope>
    <source>
        <strain evidence="3 4">UCO-494</strain>
    </source>
</reference>
<feature type="region of interest" description="Disordered" evidence="2">
    <location>
        <begin position="507"/>
        <end position="527"/>
    </location>
</feature>
<dbReference type="Proteomes" id="UP000322977">
    <property type="component" value="Unassembled WGS sequence"/>
</dbReference>
<accession>A0A5D3J7F0</accession>
<organism evidence="3 4">
    <name type="scientific">Klebsiella pneumoniae</name>
    <dbReference type="NCBI Taxonomy" id="573"/>
    <lineage>
        <taxon>Bacteria</taxon>
        <taxon>Pseudomonadati</taxon>
        <taxon>Pseudomonadota</taxon>
        <taxon>Gammaproteobacteria</taxon>
        <taxon>Enterobacterales</taxon>
        <taxon>Enterobacteriaceae</taxon>
        <taxon>Klebsiella/Raoultella group</taxon>
        <taxon>Klebsiella</taxon>
        <taxon>Klebsiella pneumoniae complex</taxon>
    </lineage>
</organism>
<keyword evidence="1" id="KW-0175">Coiled coil</keyword>
<dbReference type="RefSeq" id="WP_148869010.1">
    <property type="nucleotide sequence ID" value="NZ_CAWOYW010000452.1"/>
</dbReference>
<evidence type="ECO:0000256" key="1">
    <source>
        <dbReference type="SAM" id="Coils"/>
    </source>
</evidence>